<evidence type="ECO:0000313" key="13">
    <source>
        <dbReference type="Proteomes" id="UP000003379"/>
    </source>
</evidence>
<dbReference type="PATRIC" id="fig|796937.3.peg.385"/>
<evidence type="ECO:0000313" key="12">
    <source>
        <dbReference type="EMBL" id="EHL20028.1"/>
    </source>
</evidence>
<keyword evidence="6 8" id="KW-0129">CBS domain</keyword>
<dbReference type="InterPro" id="IPR046342">
    <property type="entry name" value="CBS_dom_sf"/>
</dbReference>
<dbReference type="RefSeq" id="WP_009525427.1">
    <property type="nucleotide sequence ID" value="NZ_JH414551.1"/>
</dbReference>
<evidence type="ECO:0000256" key="5">
    <source>
        <dbReference type="ARBA" id="ARBA00022989"/>
    </source>
</evidence>
<evidence type="ECO:0000256" key="3">
    <source>
        <dbReference type="ARBA" id="ARBA00022692"/>
    </source>
</evidence>
<dbReference type="PROSITE" id="PS51371">
    <property type="entry name" value="CBS"/>
    <property type="match status" value="1"/>
</dbReference>
<feature type="domain" description="CBS" evidence="10">
    <location>
        <begin position="286"/>
        <end position="343"/>
    </location>
</feature>
<dbReference type="InterPro" id="IPR016169">
    <property type="entry name" value="FAD-bd_PCMH_sub2"/>
</dbReference>
<feature type="transmembrane region" description="Helical" evidence="9">
    <location>
        <begin position="69"/>
        <end position="88"/>
    </location>
</feature>
<dbReference type="EMBL" id="AFZE01000002">
    <property type="protein sequence ID" value="EHL16645.1"/>
    <property type="molecule type" value="Genomic_DNA"/>
</dbReference>
<evidence type="ECO:0000256" key="1">
    <source>
        <dbReference type="ARBA" id="ARBA00004141"/>
    </source>
</evidence>
<dbReference type="Gene3D" id="3.30.465.10">
    <property type="match status" value="1"/>
</dbReference>
<dbReference type="CDD" id="cd04590">
    <property type="entry name" value="CBS_pair_CorC_HlyC_assoc"/>
    <property type="match status" value="1"/>
</dbReference>
<dbReference type="GO" id="GO:0005886">
    <property type="term" value="C:plasma membrane"/>
    <property type="evidence" value="ECO:0007669"/>
    <property type="project" value="TreeGrafter"/>
</dbReference>
<dbReference type="SMART" id="SM00116">
    <property type="entry name" value="CBS"/>
    <property type="match status" value="2"/>
</dbReference>
<reference evidence="12 13" key="2">
    <citation type="submission" date="2011-08" db="EMBL/GenBank/DDBJ databases">
        <title>The Genome Sequence of Eubacteriaceae bacterium CM5.</title>
        <authorList>
            <consortium name="The Broad Institute Genome Sequencing Platform"/>
            <person name="Earl A."/>
            <person name="Ward D."/>
            <person name="Feldgarden M."/>
            <person name="Gevers D."/>
            <person name="Sizova M."/>
            <person name="Hazen A."/>
            <person name="Epstein S."/>
            <person name="Young S.K."/>
            <person name="Zeng Q."/>
            <person name="Gargeya S."/>
            <person name="Fitzgerald M."/>
            <person name="Haas B."/>
            <person name="Abouelleil A."/>
            <person name="Alvarado L."/>
            <person name="Arachchi H.M."/>
            <person name="Berlin A."/>
            <person name="Brown A."/>
            <person name="Chapman S.B."/>
            <person name="Chen Z."/>
            <person name="Dunbar C."/>
            <person name="Freedman E."/>
            <person name="Gearin G."/>
            <person name="Gellesch M."/>
            <person name="Goldberg J."/>
            <person name="Griggs A."/>
            <person name="Gujja S."/>
            <person name="Heiman D."/>
            <person name="Howarth C."/>
            <person name="Larson L."/>
            <person name="Lui A."/>
            <person name="MacDonald P.J.P."/>
            <person name="Montmayeur A."/>
            <person name="Murphy C."/>
            <person name="Neiman D."/>
            <person name="Pearson M."/>
            <person name="Priest M."/>
            <person name="Roberts A."/>
            <person name="Saif S."/>
            <person name="Shea T."/>
            <person name="Shenoy N."/>
            <person name="Sisk P."/>
            <person name="Stolte C."/>
            <person name="Sykes S."/>
            <person name="Wortman J."/>
            <person name="Nusbaum C."/>
            <person name="Birren B."/>
        </authorList>
    </citation>
    <scope>NUCLEOTIDE SEQUENCE [LARGE SCALE GENOMIC DNA]</scope>
    <source>
        <strain evidence="12 13">CM5</strain>
    </source>
</reference>
<accession>G9XAK8</accession>
<evidence type="ECO:0000313" key="14">
    <source>
        <dbReference type="Proteomes" id="UP000006437"/>
    </source>
</evidence>
<dbReference type="PANTHER" id="PTHR22777">
    <property type="entry name" value="HEMOLYSIN-RELATED"/>
    <property type="match status" value="1"/>
</dbReference>
<dbReference type="GO" id="GO:0050660">
    <property type="term" value="F:flavin adenine dinucleotide binding"/>
    <property type="evidence" value="ECO:0007669"/>
    <property type="project" value="InterPro"/>
</dbReference>
<gene>
    <name evidence="12" type="ORF">HMPREF9628_01025</name>
    <name evidence="11" type="ORF">HMPREF9629_01192</name>
</gene>
<proteinExistence type="inferred from homology"/>
<evidence type="ECO:0000313" key="11">
    <source>
        <dbReference type="EMBL" id="EHL16645.1"/>
    </source>
</evidence>
<reference evidence="11 14" key="1">
    <citation type="submission" date="2011-08" db="EMBL/GenBank/DDBJ databases">
        <title>The Genome Sequence of Eubacteriaceae bacterium ACC19a.</title>
        <authorList>
            <consortium name="The Broad Institute Genome Sequencing Platform"/>
            <person name="Earl A."/>
            <person name="Ward D."/>
            <person name="Feldgarden M."/>
            <person name="Gevers D."/>
            <person name="Sizova M."/>
            <person name="Hazen A."/>
            <person name="Epstein S."/>
            <person name="Young S.K."/>
            <person name="Zeng Q."/>
            <person name="Gargeya S."/>
            <person name="Fitzgerald M."/>
            <person name="Haas B."/>
            <person name="Abouelleil A."/>
            <person name="Alvarado L."/>
            <person name="Arachchi H.M."/>
            <person name="Berlin A."/>
            <person name="Brown A."/>
            <person name="Chapman S.B."/>
            <person name="Chen Z."/>
            <person name="Dunbar C."/>
            <person name="Freedman E."/>
            <person name="Gearin G."/>
            <person name="Gellesch M."/>
            <person name="Goldberg J."/>
            <person name="Griggs A."/>
            <person name="Gujja S."/>
            <person name="Heiman D."/>
            <person name="Howarth C."/>
            <person name="Larson L."/>
            <person name="Lui A."/>
            <person name="MacDonald P.J.P."/>
            <person name="Montmayeur A."/>
            <person name="Murphy C."/>
            <person name="Neiman D."/>
            <person name="Pearson M."/>
            <person name="Priest M."/>
            <person name="Roberts A."/>
            <person name="Saif S."/>
            <person name="Shea T."/>
            <person name="Shenoy N."/>
            <person name="Sisk P."/>
            <person name="Stolte C."/>
            <person name="Sykes S."/>
            <person name="Wortman J."/>
            <person name="Nusbaum C."/>
            <person name="Birren B."/>
        </authorList>
    </citation>
    <scope>NUCLEOTIDE SEQUENCE [LARGE SCALE GENOMIC DNA]</scope>
    <source>
        <strain evidence="11 14">ACC19a</strain>
    </source>
</reference>
<dbReference type="AlphaFoldDB" id="G9XAK8"/>
<dbReference type="SMART" id="SM01091">
    <property type="entry name" value="CorC_HlyC"/>
    <property type="match status" value="1"/>
</dbReference>
<accession>G9WYE1</accession>
<evidence type="ECO:0000256" key="2">
    <source>
        <dbReference type="ARBA" id="ARBA00006337"/>
    </source>
</evidence>
<dbReference type="InterPro" id="IPR005170">
    <property type="entry name" value="Transptr-assoc_dom"/>
</dbReference>
<evidence type="ECO:0000259" key="10">
    <source>
        <dbReference type="PROSITE" id="PS51371"/>
    </source>
</evidence>
<dbReference type="EMBL" id="AFZG01000012">
    <property type="protein sequence ID" value="EHL20028.1"/>
    <property type="molecule type" value="Genomic_DNA"/>
</dbReference>
<dbReference type="Gene3D" id="3.10.580.10">
    <property type="entry name" value="CBS-domain"/>
    <property type="match status" value="1"/>
</dbReference>
<keyword evidence="7 9" id="KW-0472">Membrane</keyword>
<feature type="transmembrane region" description="Helical" evidence="9">
    <location>
        <begin position="6"/>
        <end position="30"/>
    </location>
</feature>
<dbReference type="InterPro" id="IPR000644">
    <property type="entry name" value="CBS_dom"/>
</dbReference>
<dbReference type="PANTHER" id="PTHR22777:SF17">
    <property type="entry name" value="UPF0053 PROTEIN SLL0260"/>
    <property type="match status" value="1"/>
</dbReference>
<dbReference type="FunFam" id="3.10.580.10:FF:000002">
    <property type="entry name" value="Magnesium/cobalt efflux protein CorC"/>
    <property type="match status" value="1"/>
</dbReference>
<dbReference type="Pfam" id="PF03471">
    <property type="entry name" value="CorC_HlyC"/>
    <property type="match status" value="1"/>
</dbReference>
<feature type="transmembrane region" description="Helical" evidence="9">
    <location>
        <begin position="100"/>
        <end position="123"/>
    </location>
</feature>
<comment type="caution">
    <text evidence="12">The sequence shown here is derived from an EMBL/GenBank/DDBJ whole genome shotgun (WGS) entry which is preliminary data.</text>
</comment>
<dbReference type="HOGENOM" id="CLU_015237_4_1_9"/>
<evidence type="ECO:0000256" key="4">
    <source>
        <dbReference type="ARBA" id="ARBA00022737"/>
    </source>
</evidence>
<dbReference type="InterPro" id="IPR044751">
    <property type="entry name" value="Ion_transp-like_CBS"/>
</dbReference>
<dbReference type="Pfam" id="PF00571">
    <property type="entry name" value="CBS"/>
    <property type="match status" value="2"/>
</dbReference>
<evidence type="ECO:0000256" key="6">
    <source>
        <dbReference type="ARBA" id="ARBA00023122"/>
    </source>
</evidence>
<keyword evidence="3 9" id="KW-0812">Transmembrane</keyword>
<comment type="similarity">
    <text evidence="2">Belongs to the UPF0053 family.</text>
</comment>
<keyword evidence="4" id="KW-0677">Repeat</keyword>
<evidence type="ECO:0000256" key="8">
    <source>
        <dbReference type="PROSITE-ProRule" id="PRU00703"/>
    </source>
</evidence>
<name>G9XAK8_9FIRM</name>
<dbReference type="Pfam" id="PF01595">
    <property type="entry name" value="CNNM"/>
    <property type="match status" value="1"/>
</dbReference>
<keyword evidence="5 9" id="KW-1133">Transmembrane helix</keyword>
<protein>
    <recommendedName>
        <fullName evidence="10">CBS domain-containing protein</fullName>
    </recommendedName>
</protein>
<dbReference type="Proteomes" id="UP000003379">
    <property type="component" value="Unassembled WGS sequence"/>
</dbReference>
<feature type="transmembrane region" description="Helical" evidence="9">
    <location>
        <begin position="135"/>
        <end position="154"/>
    </location>
</feature>
<dbReference type="STRING" id="796937.HMPREF9630_00484"/>
<dbReference type="SUPFAM" id="SSF56176">
    <property type="entry name" value="FAD-binding/transporter-associated domain-like"/>
    <property type="match status" value="1"/>
</dbReference>
<comment type="subcellular location">
    <subcellularLocation>
        <location evidence="1">Membrane</location>
        <topology evidence="1">Multi-pass membrane protein</topology>
    </subcellularLocation>
</comment>
<organism evidence="12 13">
    <name type="scientific">Peptoanaerobacter stomatis</name>
    <dbReference type="NCBI Taxonomy" id="796937"/>
    <lineage>
        <taxon>Bacteria</taxon>
        <taxon>Bacillati</taxon>
        <taxon>Bacillota</taxon>
        <taxon>Clostridia</taxon>
        <taxon>Peptostreptococcales</taxon>
        <taxon>Filifactoraceae</taxon>
        <taxon>Peptoanaerobacter</taxon>
    </lineage>
</organism>
<dbReference type="SUPFAM" id="SSF54631">
    <property type="entry name" value="CBS-domain pair"/>
    <property type="match status" value="1"/>
</dbReference>
<sequence length="439" mass="50338">METDTIVPVTIFNILFIILIILINAFLSALEVSIGKLKSSVSQENEYENNYLTEKISANSEIYIISIRFLKFFITLCTNIYFAVNYLYTFFKDTSFAEHSIIVVILIISLIMSCLLIAFGDIIPKKIALFSDTPPKAIGLSIINIIYLLTFIIIKPLDFLINVILKIFHKDKKDFDEKVSAEEIKALVETASEKGVFNDIEKEIINSIFSFDNITAKDIMVSRKDTYKIDITEPISEHLDEIIETYYSRIPVYKENIDDIIGILNTKDLLVQARKIGFENINIESLLQKPYFVPEMKNIDELFKEMQRLRNHMAILVDEYGGFSGIVTIEDLIEQIMGDINDEFDDEEQGIVKLSDSEYLISGTTEIREINKELDLELENENYDTISALVIEKLGYIPNKGEKPSIDIDNLTFKVELASDNRIQKVKLKINPIIEQVNE</sequence>
<evidence type="ECO:0000256" key="7">
    <source>
        <dbReference type="ARBA" id="ARBA00023136"/>
    </source>
</evidence>
<evidence type="ECO:0000256" key="9">
    <source>
        <dbReference type="SAM" id="Phobius"/>
    </source>
</evidence>
<dbReference type="Proteomes" id="UP000006437">
    <property type="component" value="Unassembled WGS sequence"/>
</dbReference>
<dbReference type="InterPro" id="IPR002550">
    <property type="entry name" value="CNNM"/>
</dbReference>
<dbReference type="InterPro" id="IPR036318">
    <property type="entry name" value="FAD-bd_PCMH-like_sf"/>
</dbReference>